<dbReference type="RefSeq" id="WP_322440961.1">
    <property type="nucleotide sequence ID" value="NZ_JAXOTQ010000018.1"/>
</dbReference>
<evidence type="ECO:0000259" key="2">
    <source>
        <dbReference type="SMART" id="SM00954"/>
    </source>
</evidence>
<organism evidence="3 4">
    <name type="scientific">Micromonospora sicca</name>
    <dbReference type="NCBI Taxonomy" id="2202420"/>
    <lineage>
        <taxon>Bacteria</taxon>
        <taxon>Bacillati</taxon>
        <taxon>Actinomycetota</taxon>
        <taxon>Actinomycetes</taxon>
        <taxon>Micromonosporales</taxon>
        <taxon>Micromonosporaceae</taxon>
        <taxon>Micromonospora</taxon>
    </lineage>
</organism>
<name>A0ABU5JE85_9ACTN</name>
<feature type="domain" description="RelA/SpoT" evidence="2">
    <location>
        <begin position="1273"/>
        <end position="1380"/>
    </location>
</feature>
<dbReference type="InterPro" id="IPR043519">
    <property type="entry name" value="NT_sf"/>
</dbReference>
<dbReference type="EMBL" id="JAXOTQ010000018">
    <property type="protein sequence ID" value="MDZ5490891.1"/>
    <property type="molecule type" value="Genomic_DNA"/>
</dbReference>
<dbReference type="PANTHER" id="PTHR48125:SF12">
    <property type="entry name" value="AT HOOK TRANSCRIPTION FACTOR FAMILY-RELATED"/>
    <property type="match status" value="1"/>
</dbReference>
<feature type="region of interest" description="Disordered" evidence="1">
    <location>
        <begin position="964"/>
        <end position="1039"/>
    </location>
</feature>
<dbReference type="PANTHER" id="PTHR48125">
    <property type="entry name" value="LP07818P1"/>
    <property type="match status" value="1"/>
</dbReference>
<dbReference type="Gene3D" id="3.30.460.10">
    <property type="entry name" value="Beta Polymerase, domain 2"/>
    <property type="match status" value="1"/>
</dbReference>
<keyword evidence="4" id="KW-1185">Reference proteome</keyword>
<dbReference type="Proteomes" id="UP001290101">
    <property type="component" value="Unassembled WGS sequence"/>
</dbReference>
<dbReference type="SUPFAM" id="SSF81301">
    <property type="entry name" value="Nucleotidyltransferase"/>
    <property type="match status" value="1"/>
</dbReference>
<comment type="caution">
    <text evidence="3">The sequence shown here is derived from an EMBL/GenBank/DDBJ whole genome shotgun (WGS) entry which is preliminary data.</text>
</comment>
<evidence type="ECO:0000313" key="3">
    <source>
        <dbReference type="EMBL" id="MDZ5490891.1"/>
    </source>
</evidence>
<feature type="region of interest" description="Disordered" evidence="1">
    <location>
        <begin position="450"/>
        <end position="607"/>
    </location>
</feature>
<reference evidence="3 4" key="1">
    <citation type="submission" date="2023-12" db="EMBL/GenBank/DDBJ databases">
        <title>Micromonospora sp. nov., isolated from Atacama Desert.</title>
        <authorList>
            <person name="Carro L."/>
            <person name="Golinska P."/>
            <person name="Klenk H.-P."/>
            <person name="Goodfellow M."/>
        </authorList>
    </citation>
    <scope>NUCLEOTIDE SEQUENCE [LARGE SCALE GENOMIC DNA]</scope>
    <source>
        <strain evidence="3 4">4G53</strain>
    </source>
</reference>
<feature type="region of interest" description="Disordered" evidence="1">
    <location>
        <begin position="721"/>
        <end position="749"/>
    </location>
</feature>
<accession>A0ABU5JE85</accession>
<feature type="region of interest" description="Disordered" evidence="1">
    <location>
        <begin position="351"/>
        <end position="372"/>
    </location>
</feature>
<dbReference type="InterPro" id="IPR057746">
    <property type="entry name" value="CpnT-like_N"/>
</dbReference>
<dbReference type="SMART" id="SM00954">
    <property type="entry name" value="RelA_SpoT"/>
    <property type="match status" value="1"/>
</dbReference>
<evidence type="ECO:0000256" key="1">
    <source>
        <dbReference type="SAM" id="MobiDB-lite"/>
    </source>
</evidence>
<dbReference type="Pfam" id="PF25547">
    <property type="entry name" value="WXG100_2"/>
    <property type="match status" value="1"/>
</dbReference>
<feature type="compositionally biased region" description="Low complexity" evidence="1">
    <location>
        <begin position="1012"/>
        <end position="1024"/>
    </location>
</feature>
<dbReference type="InterPro" id="IPR028908">
    <property type="entry name" value="Tox-PL_dom"/>
</dbReference>
<dbReference type="Pfam" id="PF15644">
    <property type="entry name" value="Gln_amidase"/>
    <property type="match status" value="1"/>
</dbReference>
<evidence type="ECO:0000313" key="4">
    <source>
        <dbReference type="Proteomes" id="UP001290101"/>
    </source>
</evidence>
<sequence>MSILPSPIPHPLDYCPWDVPGWIYEALDWVVGVEWPEGNERAVWDLADQWYGVAAVLAGPRDDATSAASEVRSGYGGIGAVAEAFDTAWRRVADGDEAPLPVLLAVTGELGRLVESCGCDIEGAKLEVWIELGILVVELLSLAVATVLTAGAASPAAGVAITTTRMVVQQIFKRLMTQLARKALKEGMKEASERAAKEVVKSGVRGFARRAAVSGIVEAGQEAGVSLATQGYQNSTGRRHGLDVADVGMSAVGGFAGGAVAPLAGLGRHANGRLAGIGEHFGREMTGEVFAEGAAGLVTGQGVSPEDVARAAASGVSGSATSQADTALHHRLDGRMAALAELSAQPMDLTAPVPLAGSESGTQAAGHIPTQRIPNTVGSVIAPHIEDLGSGAGTHPGSAAAAAFHPATADAGATPVHQAAGPDAHPLEVAASPTLSSVAVESPVSGPLPSVNAAPGVGPIQTSTAPGPTPDPSMSIQAAPTHSTAAASGMDGPASGSTQTKAASPALTPVDRSSAGMAASQSSLPLAPPPYRTVAPTAGQEGYRPPTTGPDTPPSSSSRFPLLEALAPGPPRPAHDPSPVLTDPLDPLPPVPTRTSDRRAAQLAAQREGLDRRRYQGYFEAQRQWFEDKRRHEEANWHRSRADVQEQRASYWAAQATELRQTGHELLAQRWQQAAFEASKESHELRERAWKVLDGSVVPDQVAVEDDADFYRINDDVADLAPGSVETSDRSALTGDDDPPPIDRSRRFGVRGGLRPPLALHQIDLERQLPRNPDGSIVRTADPRYGGWFQLANDGGPQADATRGINCLDCTLSLYDTWLHGRPRVSAPRTFDGYLEGDVRRPVGGEVDGPRRVEEITGGRFQKLCPETGAATGFGARQAVERGYRGLHEQLLLGGRGSYAFLITSWEDGGSHAWVALNQNGAVLYLDPQSGHVWDRPLYTHSGVPGQANVVGIDALVLGRDGRPMPLAGRPPGDFNVLPDVPEPSDPPRPPTPRNPVDDVPDFNHVHLLWESTTADPPGATAPAASPPEPDPDGQRRGRLTAHSDRISAGVFVREAVTASTSLEEVFAAGVTPVELANHVDAPTLRRLVPELGEAAAQDVTRLFGDPQFQQMLDQTWEAPPRGEPMLAETVVRQLTQRPDLVRMILTTPELANSLTARPMTLHHLASYQQAIDVLAEVLDEIAERGPEAVIAEEEPVPKPTPVTPQQRQISAAVTARRQPNLQLGFDLSRRGDETYRLTYVEQLFADAVAAQRELNGIATDLAGDHGRPGWRVQPKGRDRVLDKLVEYKNDASRLKDLAAAKVQFRQLDDIYRAVGYLAADPQVLILDIKDRFLSPQLSGYRDVLVNLRMSNGHVAELRLHLAALDRVAEWEHALYEVRRDLEAISEADGRPLTPVERAIRDGLLQRVQDSFWRALGEGL</sequence>
<gene>
    <name evidence="3" type="ORF">U2F25_15685</name>
</gene>
<feature type="compositionally biased region" description="Pro residues" evidence="1">
    <location>
        <begin position="981"/>
        <end position="994"/>
    </location>
</feature>
<proteinExistence type="predicted"/>
<feature type="compositionally biased region" description="Polar residues" evidence="1">
    <location>
        <begin position="460"/>
        <end position="486"/>
    </location>
</feature>
<protein>
    <submittedName>
        <fullName evidence="3">Toxin glutamine deamidase domain-containing protein</fullName>
    </submittedName>
</protein>
<dbReference type="InterPro" id="IPR007685">
    <property type="entry name" value="RelA_SpoT"/>
</dbReference>